<dbReference type="STRING" id="500633.CLOHIR_01320"/>
<evidence type="ECO:0000256" key="5">
    <source>
        <dbReference type="ARBA" id="ARBA00023136"/>
    </source>
</evidence>
<feature type="transmembrane region" description="Helical" evidence="7">
    <location>
        <begin position="570"/>
        <end position="589"/>
    </location>
</feature>
<keyword evidence="2" id="KW-1003">Cell membrane</keyword>
<gene>
    <name evidence="9" type="ORF">CLOHIR_01320</name>
</gene>
<feature type="domain" description="ABC3 transporter permease C-terminal" evidence="8">
    <location>
        <begin position="78"/>
        <end position="202"/>
    </location>
</feature>
<dbReference type="PANTHER" id="PTHR30572:SF4">
    <property type="entry name" value="ABC TRANSPORTER PERMEASE YTRF"/>
    <property type="match status" value="1"/>
</dbReference>
<feature type="domain" description="ABC3 transporter permease C-terminal" evidence="8">
    <location>
        <begin position="479"/>
        <end position="596"/>
    </location>
</feature>
<feature type="transmembrane region" description="Helical" evidence="7">
    <location>
        <begin position="470"/>
        <end position="492"/>
    </location>
</feature>
<evidence type="ECO:0000313" key="9">
    <source>
        <dbReference type="EMBL" id="EEA85051.1"/>
    </source>
</evidence>
<sequence>MKSYLSLIPISSKIHKRENRLTIMCIICSVFLVTAIFSMAEMGVRMEYENLASTHVDFNIDYLLKNSSTVQSLFSVAIFLFILVSIASILMISSSINSTVVRRIKFFGMMSCIGMSKKQIKTFVRLEALNWCKIGIPIGLVLGILCTWVLCGILKYFVGFEFSTIPMFKISYIGIISGIVLGVVTVLISSNSPAKKASKISPITAVNTNSSNLENKPKSINSRFLKIETALGVNHATSGKKNMWIMSGSFALSIILFLSFSVLIDFVEHIVPQFSNSYNLSISSEDGTNSVDRNLISKLEKINGVQKVFARRSVFDVPTNLGKNLDVNNKSDLISYGNFDLECLEKDDLLEKGSDLSKLFSKGNYVLAISDDKNNVNIGDKILLNGKNFEIAGRLKLNPFSQDGVSDGKITFIASDKVFKNLTGMSDYSLVMIKTSRAFSEKDILSIENILNNRYIFNDMRDQDTSATFFAFKLFIYGFLAVIIVVSVLNIMNSISMSVSARMNQYGSMRAIGVSNKQIVRMISSEAFTYSLCGCFIGCVIGLPISKFIYDFLISSHFAYAKWTLPVTSLVFIFLFVVGASILAVYYPIKRICNTDIRDTINEL</sequence>
<comment type="similarity">
    <text evidence="6">Belongs to the ABC-4 integral membrane protein family.</text>
</comment>
<dbReference type="GO" id="GO:0005886">
    <property type="term" value="C:plasma membrane"/>
    <property type="evidence" value="ECO:0007669"/>
    <property type="project" value="UniProtKB-SubCell"/>
</dbReference>
<dbReference type="RefSeq" id="WP_006440241.1">
    <property type="nucleotide sequence ID" value="NZ_DS995356.1"/>
</dbReference>
<organism evidence="9 10">
    <name type="scientific">Peptacetobacter hiranonis (strain DSM 13275 / JCM 10541 / KCTC 15199 / TO-931)</name>
    <name type="common">Clostridium hiranonis</name>
    <dbReference type="NCBI Taxonomy" id="500633"/>
    <lineage>
        <taxon>Bacteria</taxon>
        <taxon>Bacillati</taxon>
        <taxon>Bacillota</taxon>
        <taxon>Clostridia</taxon>
        <taxon>Peptostreptococcales</taxon>
        <taxon>Peptostreptococcaceae</taxon>
        <taxon>Peptacetobacter</taxon>
    </lineage>
</organism>
<dbReference type="GO" id="GO:0022857">
    <property type="term" value="F:transmembrane transporter activity"/>
    <property type="evidence" value="ECO:0007669"/>
    <property type="project" value="TreeGrafter"/>
</dbReference>
<evidence type="ECO:0000256" key="3">
    <source>
        <dbReference type="ARBA" id="ARBA00022692"/>
    </source>
</evidence>
<keyword evidence="5 7" id="KW-0472">Membrane</keyword>
<evidence type="ECO:0000313" key="10">
    <source>
        <dbReference type="Proteomes" id="UP000003178"/>
    </source>
</evidence>
<keyword evidence="10" id="KW-1185">Reference proteome</keyword>
<keyword evidence="4 7" id="KW-1133">Transmembrane helix</keyword>
<dbReference type="EMBL" id="ABWP01000057">
    <property type="protein sequence ID" value="EEA85051.1"/>
    <property type="molecule type" value="Genomic_DNA"/>
</dbReference>
<feature type="transmembrane region" description="Helical" evidence="7">
    <location>
        <begin position="73"/>
        <end position="93"/>
    </location>
</feature>
<comment type="subcellular location">
    <subcellularLocation>
        <location evidence="1">Cell membrane</location>
        <topology evidence="1">Multi-pass membrane protein</topology>
    </subcellularLocation>
</comment>
<dbReference type="Pfam" id="PF02687">
    <property type="entry name" value="FtsX"/>
    <property type="match status" value="2"/>
</dbReference>
<comment type="caution">
    <text evidence="9">The sequence shown here is derived from an EMBL/GenBank/DDBJ whole genome shotgun (WGS) entry which is preliminary data.</text>
</comment>
<name>B6FZL6_PEPHT</name>
<evidence type="ECO:0000256" key="2">
    <source>
        <dbReference type="ARBA" id="ARBA00022475"/>
    </source>
</evidence>
<dbReference type="Proteomes" id="UP000003178">
    <property type="component" value="Unassembled WGS sequence"/>
</dbReference>
<proteinExistence type="inferred from homology"/>
<feature type="transmembrane region" description="Helical" evidence="7">
    <location>
        <begin position="170"/>
        <end position="189"/>
    </location>
</feature>
<evidence type="ECO:0000256" key="1">
    <source>
        <dbReference type="ARBA" id="ARBA00004651"/>
    </source>
</evidence>
<evidence type="ECO:0000256" key="7">
    <source>
        <dbReference type="SAM" id="Phobius"/>
    </source>
</evidence>
<dbReference type="OrthoDB" id="9793166at2"/>
<dbReference type="eggNOG" id="COG0577">
    <property type="taxonomic scope" value="Bacteria"/>
</dbReference>
<evidence type="ECO:0000259" key="8">
    <source>
        <dbReference type="Pfam" id="PF02687"/>
    </source>
</evidence>
<dbReference type="AlphaFoldDB" id="B6FZL6"/>
<feature type="transmembrane region" description="Helical" evidence="7">
    <location>
        <begin position="21"/>
        <end position="40"/>
    </location>
</feature>
<dbReference type="HOGENOM" id="CLU_010964_2_1_9"/>
<feature type="transmembrane region" description="Helical" evidence="7">
    <location>
        <begin position="244"/>
        <end position="264"/>
    </location>
</feature>
<dbReference type="PANTHER" id="PTHR30572">
    <property type="entry name" value="MEMBRANE COMPONENT OF TRANSPORTER-RELATED"/>
    <property type="match status" value="1"/>
</dbReference>
<accession>B6FZL6</accession>
<evidence type="ECO:0000256" key="4">
    <source>
        <dbReference type="ARBA" id="ARBA00022989"/>
    </source>
</evidence>
<feature type="transmembrane region" description="Helical" evidence="7">
    <location>
        <begin position="527"/>
        <end position="550"/>
    </location>
</feature>
<reference evidence="9 10" key="1">
    <citation type="submission" date="2008-09" db="EMBL/GenBank/DDBJ databases">
        <authorList>
            <person name="Fulton L."/>
            <person name="Clifton S."/>
            <person name="Fulton B."/>
            <person name="Xu J."/>
            <person name="Minx P."/>
            <person name="Pepin K.H."/>
            <person name="Johnson M."/>
            <person name="Thiruvilangam P."/>
            <person name="Bhonagiri V."/>
            <person name="Nash W.E."/>
            <person name="Mardis E.R."/>
            <person name="Wilson R.K."/>
        </authorList>
    </citation>
    <scope>NUCLEOTIDE SEQUENCE [LARGE SCALE GENOMIC DNA]</scope>
    <source>
        <strain evidence="9 10">DSM 13275</strain>
    </source>
</reference>
<reference evidence="9 10" key="2">
    <citation type="submission" date="2008-10" db="EMBL/GenBank/DDBJ databases">
        <title>Draft genome sequence of Clostridium hiranonis (DSM 13275).</title>
        <authorList>
            <person name="Sudarsanam P."/>
            <person name="Ley R."/>
            <person name="Guruge J."/>
            <person name="Turnbaugh P.J."/>
            <person name="Mahowald M."/>
            <person name="Liep D."/>
            <person name="Gordon J."/>
        </authorList>
    </citation>
    <scope>NUCLEOTIDE SEQUENCE [LARGE SCALE GENOMIC DNA]</scope>
    <source>
        <strain evidence="9 10">DSM 13275</strain>
    </source>
</reference>
<feature type="transmembrane region" description="Helical" evidence="7">
    <location>
        <begin position="134"/>
        <end position="158"/>
    </location>
</feature>
<keyword evidence="3 7" id="KW-0812">Transmembrane</keyword>
<protein>
    <submittedName>
        <fullName evidence="9">Efflux ABC transporter, permease protein</fullName>
    </submittedName>
</protein>
<dbReference type="InterPro" id="IPR003838">
    <property type="entry name" value="ABC3_permease_C"/>
</dbReference>
<evidence type="ECO:0000256" key="6">
    <source>
        <dbReference type="ARBA" id="ARBA00038076"/>
    </source>
</evidence>
<dbReference type="InterPro" id="IPR050250">
    <property type="entry name" value="Macrolide_Exporter_MacB"/>
</dbReference>